<feature type="compositionally biased region" description="Polar residues" evidence="3">
    <location>
        <begin position="176"/>
        <end position="186"/>
    </location>
</feature>
<dbReference type="EMBL" id="JAHRIN010059456">
    <property type="protein sequence ID" value="MEQ2212144.1"/>
    <property type="molecule type" value="Genomic_DNA"/>
</dbReference>
<evidence type="ECO:0000256" key="2">
    <source>
        <dbReference type="RuleBase" id="RU369009"/>
    </source>
</evidence>
<feature type="region of interest" description="Disordered" evidence="3">
    <location>
        <begin position="73"/>
        <end position="316"/>
    </location>
</feature>
<comment type="catalytic activity">
    <reaction evidence="2">
        <text>S-ubiquitinyl-[E2 ubiquitin-conjugating enzyme]-L-cysteine + [acceptor protein]-L-lysine = [E2 ubiquitin-conjugating enzyme]-L-cysteine + N(6)-ubiquitinyl-[acceptor protein]-L-lysine.</text>
        <dbReference type="EC" id="2.3.2.26"/>
    </reaction>
</comment>
<keyword evidence="2" id="KW-0833">Ubl conjugation pathway</keyword>
<accession>A0ABV0RVY4</accession>
<evidence type="ECO:0000256" key="1">
    <source>
        <dbReference type="ARBA" id="ARBA00022679"/>
    </source>
</evidence>
<gene>
    <name evidence="5" type="ORF">XENOCAPTIV_026073</name>
</gene>
<comment type="function">
    <text evidence="2">E3 ubiquitin-protein ligase involved in ubiquitin fusion degradation (UFD) pathway and regulation of DNA repair. Part of the ubiquitin fusion degradation (UFD) pathway, a process that mediates ubiquitination of protein at their N-terminus, regardless of the presence of lysine residues in target proteins.</text>
</comment>
<dbReference type="SUPFAM" id="SSF117839">
    <property type="entry name" value="WWE domain"/>
    <property type="match status" value="1"/>
</dbReference>
<dbReference type="PROSITE" id="PS50918">
    <property type="entry name" value="WWE"/>
    <property type="match status" value="1"/>
</dbReference>
<dbReference type="PANTHER" id="PTHR45670:SF13">
    <property type="entry name" value="E3 UBIQUITIN-PROTEIN LIGASE TRIP12"/>
    <property type="match status" value="1"/>
</dbReference>
<comment type="pathway">
    <text evidence="2">Protein modification; protein ubiquitination.</text>
</comment>
<dbReference type="InterPro" id="IPR004170">
    <property type="entry name" value="WWE_dom"/>
</dbReference>
<name>A0ABV0RVY4_9TELE</name>
<comment type="subcellular location">
    <subcellularLocation>
        <location evidence="2">Nucleus</location>
        <location evidence="2">Nucleoplasm</location>
    </subcellularLocation>
</comment>
<keyword evidence="6" id="KW-1185">Reference proteome</keyword>
<dbReference type="Proteomes" id="UP001434883">
    <property type="component" value="Unassembled WGS sequence"/>
</dbReference>
<proteinExistence type="inferred from homology"/>
<evidence type="ECO:0000256" key="3">
    <source>
        <dbReference type="SAM" id="MobiDB-lite"/>
    </source>
</evidence>
<dbReference type="Gene3D" id="3.30.720.50">
    <property type="match status" value="1"/>
</dbReference>
<feature type="domain" description="WWE" evidence="4">
    <location>
        <begin position="363"/>
        <end position="440"/>
    </location>
</feature>
<organism evidence="5 6">
    <name type="scientific">Xenoophorus captivus</name>
    <dbReference type="NCBI Taxonomy" id="1517983"/>
    <lineage>
        <taxon>Eukaryota</taxon>
        <taxon>Metazoa</taxon>
        <taxon>Chordata</taxon>
        <taxon>Craniata</taxon>
        <taxon>Vertebrata</taxon>
        <taxon>Euteleostomi</taxon>
        <taxon>Actinopterygii</taxon>
        <taxon>Neopterygii</taxon>
        <taxon>Teleostei</taxon>
        <taxon>Neoteleostei</taxon>
        <taxon>Acanthomorphata</taxon>
        <taxon>Ovalentaria</taxon>
        <taxon>Atherinomorphae</taxon>
        <taxon>Cyprinodontiformes</taxon>
        <taxon>Goodeidae</taxon>
        <taxon>Xenoophorus</taxon>
    </lineage>
</organism>
<evidence type="ECO:0000259" key="4">
    <source>
        <dbReference type="PROSITE" id="PS50918"/>
    </source>
</evidence>
<keyword evidence="1 2" id="KW-0808">Transferase</keyword>
<keyword evidence="2" id="KW-0539">Nucleus</keyword>
<dbReference type="PANTHER" id="PTHR45670">
    <property type="entry name" value="E3 UBIQUITIN-PROTEIN LIGASE TRIP12"/>
    <property type="match status" value="1"/>
</dbReference>
<feature type="compositionally biased region" description="Low complexity" evidence="3">
    <location>
        <begin position="193"/>
        <end position="236"/>
    </location>
</feature>
<dbReference type="EC" id="2.3.2.26" evidence="2"/>
<comment type="caution">
    <text evidence="5">The sequence shown here is derived from an EMBL/GenBank/DDBJ whole genome shotgun (WGS) entry which is preliminary data.</text>
</comment>
<reference evidence="5 6" key="1">
    <citation type="submission" date="2021-06" db="EMBL/GenBank/DDBJ databases">
        <authorList>
            <person name="Palmer J.M."/>
        </authorList>
    </citation>
    <scope>NUCLEOTIDE SEQUENCE [LARGE SCALE GENOMIC DNA]</scope>
    <source>
        <strain evidence="5 6">XC_2019</strain>
        <tissue evidence="5">Muscle</tissue>
    </source>
</reference>
<dbReference type="InterPro" id="IPR037197">
    <property type="entry name" value="WWE_dom_sf"/>
</dbReference>
<evidence type="ECO:0000313" key="6">
    <source>
        <dbReference type="Proteomes" id="UP001434883"/>
    </source>
</evidence>
<feature type="compositionally biased region" description="Polar residues" evidence="3">
    <location>
        <begin position="299"/>
        <end position="309"/>
    </location>
</feature>
<dbReference type="InterPro" id="IPR045322">
    <property type="entry name" value="HECTD1/TRIP12-like"/>
</dbReference>
<evidence type="ECO:0000313" key="5">
    <source>
        <dbReference type="EMBL" id="MEQ2212144.1"/>
    </source>
</evidence>
<feature type="compositionally biased region" description="Basic and acidic residues" evidence="3">
    <location>
        <begin position="80"/>
        <end position="101"/>
    </location>
</feature>
<feature type="compositionally biased region" description="Polar residues" evidence="3">
    <location>
        <begin position="42"/>
        <end position="58"/>
    </location>
</feature>
<comment type="similarity">
    <text evidence="2">Belongs to the UPL family. K-HECT subfamily.</text>
</comment>
<protein>
    <recommendedName>
        <fullName evidence="2">E3 ubiquitin-protein ligase</fullName>
        <ecNumber evidence="2">2.3.2.26</ecNumber>
    </recommendedName>
</protein>
<feature type="region of interest" description="Disordered" evidence="3">
    <location>
        <begin position="23"/>
        <end position="58"/>
    </location>
</feature>
<dbReference type="Pfam" id="PF02825">
    <property type="entry name" value="WWE"/>
    <property type="match status" value="1"/>
</dbReference>
<sequence length="567" mass="60555">MLPFSVPSSSQVVIFSILRLREVPMSNRPNSNPGGSLRRSQRNTAAAQPQDQTVAGRSGLTLSVASFVLQDDLEAAGTSEQERPGHQSKSESTRGLKRSEAPDQISVLGPTPAKKPKSVPPPKSNISETKKGPAKSKKRQPASETPAPTGRSKSKKSAASAASPVQKRKKTDSFPGLSSATGSLPNCTEGRTAKPTKLASKSAASAKAGCSNVTDSSSSASSSSSSSTTGTNSAATQGARLKQGKDQTKARRSRSASSPSPRRSTRDKEQAKTATSSKFEWATRFNPKVNLPKPKLSLPGTSKTETSKPGPSGIQAKLATSSSVAGAVGMTTSGETISQDHRQWSHELMPCLPREGIFAVDAMLKKGSAQTTEGAIWQWRDDRGLWHPYNRIDSRIIENLAESESFLVTSPPKACSSGTASLCTTTITSVSTTSANIATSDLGSPSFQHSMDDSLDLNSICNISHEECCRVLQVDGGLECLVEISNIVSESDVSSFEIQHSGLVKQLLVYLTSNTDRDLLSRDMRLRRFLNIFAGCPVRSLWKYSGCQNVEVICLVYDDPFPLLNLF</sequence>